<gene>
    <name evidence="2" type="primary">LOC125178068</name>
</gene>
<dbReference type="GeneID" id="125178068"/>
<dbReference type="KEGG" id="hazt:125178068"/>
<feature type="non-terminal residue" evidence="2">
    <location>
        <position position="411"/>
    </location>
</feature>
<name>A0A979FIZ1_HYAAZ</name>
<dbReference type="OrthoDB" id="6382066at2759"/>
<dbReference type="RefSeq" id="XP_047736950.1">
    <property type="nucleotide sequence ID" value="XM_047880994.1"/>
</dbReference>
<accession>A0A979FIZ1</accession>
<organism evidence="1 2">
    <name type="scientific">Hyalella azteca</name>
    <name type="common">Amphipod</name>
    <dbReference type="NCBI Taxonomy" id="294128"/>
    <lineage>
        <taxon>Eukaryota</taxon>
        <taxon>Metazoa</taxon>
        <taxon>Ecdysozoa</taxon>
        <taxon>Arthropoda</taxon>
        <taxon>Crustacea</taxon>
        <taxon>Multicrustacea</taxon>
        <taxon>Malacostraca</taxon>
        <taxon>Eumalacostraca</taxon>
        <taxon>Peracarida</taxon>
        <taxon>Amphipoda</taxon>
        <taxon>Senticaudata</taxon>
        <taxon>Talitrida</taxon>
        <taxon>Talitroidea</taxon>
        <taxon>Hyalellidae</taxon>
        <taxon>Hyalella</taxon>
    </lineage>
</organism>
<dbReference type="Proteomes" id="UP000694843">
    <property type="component" value="Unplaced"/>
</dbReference>
<reference evidence="2" key="1">
    <citation type="submission" date="2025-08" db="UniProtKB">
        <authorList>
            <consortium name="RefSeq"/>
        </authorList>
    </citation>
    <scope>IDENTIFICATION</scope>
    <source>
        <tissue evidence="2">Whole organism</tissue>
    </source>
</reference>
<keyword evidence="1" id="KW-1185">Reference proteome</keyword>
<sequence length="411" mass="46935">MQCLPVSLKIQMRVFGLYLLLVVAGAGSTYAQWDLLEKNYLNGDRGQMMPRILKTDSYATYNASFKDLLARGNLSFLSPNDVNGLPKTLWSKYDAFSLLTLRDNVRDLVTPYLSQRVRDEMDVLRRVNVTQAQAIDRLKSLLVDVNARRLEVIMLLKLLGDSREWAEVNITDLKPILFYLPIDLLTNLRDERSVARLYEEVKLCMNNTGNKSASCPSQAESRGEGTTPRAQYMLSLRAWLIEKTYGDPRNWDRDTFAKMTNLSILPDAVFLRLRPDVLLTRKDEILSSKEKGGWALKVQALGRNFVEKVLKVENVRRDDFNPRPLVSQQEIERIKAVISPLRTAGLMQFVYATDLPNEVLDADDRRIRNETDKFTVTAIQDGSIDALVLEANIQSFVYPTQPLSIEKIRNL</sequence>
<evidence type="ECO:0000313" key="1">
    <source>
        <dbReference type="Proteomes" id="UP000694843"/>
    </source>
</evidence>
<dbReference type="AlphaFoldDB" id="A0A979FIZ1"/>
<proteinExistence type="predicted"/>
<evidence type="ECO:0000313" key="2">
    <source>
        <dbReference type="RefSeq" id="XP_047736950.1"/>
    </source>
</evidence>
<protein>
    <submittedName>
        <fullName evidence="2">Uncharacterized protein LOC125178068</fullName>
    </submittedName>
</protein>